<dbReference type="Proteomes" id="UP000308730">
    <property type="component" value="Unassembled WGS sequence"/>
</dbReference>
<reference evidence="4 5" key="1">
    <citation type="submission" date="2019-02" db="EMBL/GenBank/DDBJ databases">
        <title>Genome sequencing of the rare red list fungi Antrodiella citrinella (Flaviporus citrinellus).</title>
        <authorList>
            <person name="Buettner E."/>
            <person name="Kellner H."/>
        </authorList>
    </citation>
    <scope>NUCLEOTIDE SEQUENCE [LARGE SCALE GENOMIC DNA]</scope>
    <source>
        <strain evidence="4 5">DSM 108506</strain>
    </source>
</reference>
<evidence type="ECO:0000313" key="5">
    <source>
        <dbReference type="Proteomes" id="UP000308730"/>
    </source>
</evidence>
<feature type="compositionally biased region" description="Polar residues" evidence="1">
    <location>
        <begin position="458"/>
        <end position="477"/>
    </location>
</feature>
<protein>
    <recommendedName>
        <fullName evidence="3">RGS domain-containing protein</fullName>
    </recommendedName>
</protein>
<sequence>MPWFEPSPLTTITLDQVISGHTCEPITLADFEAYLEYQEHTVENLQFVVWYQSYRTRFLEITKQPKCVATAFTFCTPDAARMEERVRQSERMFDAWTGAGQDGEAPPPVTPISPISPHSDVNSTSPLTTFPTTVAGREQQATVSFRLMNREVDYLNNLPLKNEYSAVVKTFIQSGSPKELSLSDEMREMVLRDATWNTHPDVFLPVYEQIYDTLSTQSLPTFLKLSATNVNFPKAFYWYAFGALYVVFSLVVFFPFVFLGPPEVHKRAWRAISIPFSSLGVMQVYSGWKGLCTEVWSRGRAQLRPWDLQFMEDQDQAREVPSGPVDEEKGLKPQHEQVGTGSSSTLSVLEKAKNGETSTNTRTASGTSTTASPSSPSSAPSAPSPNNHKNEFPFESPKQVVDITAKPTMFGPERPLLDPRIRKVHALIVRDMLLVGVVWTAVWVAVDLKNPLTSIRTAMTSKRPSRQTTHTDSQNSEPAPPPSPQHNPKHLQPQLPGDPHLLHPNGQPLIRIQHVARLYKLAATPAPARVQSGARGPGRIMPPRRRANGGSNATANGAVITQPPIPAPTTMMPPATASPALHPNKQALIQIKDVQRVYKLGIMPSLEGLQSDPWVALPRPYPSDSRPVGAEGVRAVSDQVATPLAAQPPATTSPPAPPTLPVTVPATAAPAMHSNGQRYIQIKDVSRVYRLAITPSVAMFKKVPGLPPTSNVATGSEVTPEQVNAAMKVRGELRTKPLSTSSGPVAAQGRSGAGLAVPAGGSGGVGSQDKLHPNGKKLIKYSDIKRVYGLDEPISMMFFSRLRFDAPVDAVEVEDALTEMREMMGAQDDSGSDDDYFTPNHFSGRRRIMLENYTVSAVGKHAKGRYLWD</sequence>
<feature type="transmembrane region" description="Helical" evidence="2">
    <location>
        <begin position="236"/>
        <end position="260"/>
    </location>
</feature>
<feature type="region of interest" description="Disordered" evidence="1">
    <location>
        <begin position="458"/>
        <end position="505"/>
    </location>
</feature>
<evidence type="ECO:0000259" key="3">
    <source>
        <dbReference type="Pfam" id="PF00615"/>
    </source>
</evidence>
<dbReference type="InterPro" id="IPR044926">
    <property type="entry name" value="RGS_subdomain_2"/>
</dbReference>
<name>A0A4S4N7P3_9APHY</name>
<dbReference type="SUPFAM" id="SSF48097">
    <property type="entry name" value="Regulator of G-protein signaling, RGS"/>
    <property type="match status" value="1"/>
</dbReference>
<dbReference type="InterPro" id="IPR016137">
    <property type="entry name" value="RGS"/>
</dbReference>
<dbReference type="PANTHER" id="PTHR39466:SF1">
    <property type="entry name" value="RGS DOMAIN-CONTAINING PROTEIN"/>
    <property type="match status" value="1"/>
</dbReference>
<comment type="caution">
    <text evidence="4">The sequence shown here is derived from an EMBL/GenBank/DDBJ whole genome shotgun (WGS) entry which is preliminary data.</text>
</comment>
<keyword evidence="2" id="KW-0472">Membrane</keyword>
<evidence type="ECO:0000256" key="2">
    <source>
        <dbReference type="SAM" id="Phobius"/>
    </source>
</evidence>
<feature type="compositionally biased region" description="Polar residues" evidence="1">
    <location>
        <begin position="337"/>
        <end position="347"/>
    </location>
</feature>
<accession>A0A4S4N7P3</accession>
<evidence type="ECO:0000313" key="4">
    <source>
        <dbReference type="EMBL" id="THH31920.1"/>
    </source>
</evidence>
<feature type="compositionally biased region" description="Low complexity" evidence="1">
    <location>
        <begin position="548"/>
        <end position="557"/>
    </location>
</feature>
<feature type="compositionally biased region" description="Basic and acidic residues" evidence="1">
    <location>
        <begin position="326"/>
        <end position="335"/>
    </location>
</feature>
<dbReference type="AlphaFoldDB" id="A0A4S4N7P3"/>
<dbReference type="Pfam" id="PF00615">
    <property type="entry name" value="RGS"/>
    <property type="match status" value="1"/>
</dbReference>
<dbReference type="OrthoDB" id="3232309at2759"/>
<proteinExistence type="predicted"/>
<gene>
    <name evidence="4" type="ORF">EUX98_g2278</name>
</gene>
<dbReference type="Gene3D" id="1.10.167.10">
    <property type="entry name" value="Regulator of G-protein Signalling 4, domain 2"/>
    <property type="match status" value="1"/>
</dbReference>
<feature type="transmembrane region" description="Helical" evidence="2">
    <location>
        <begin position="427"/>
        <end position="446"/>
    </location>
</feature>
<keyword evidence="2" id="KW-0812">Transmembrane</keyword>
<dbReference type="InterPro" id="IPR036305">
    <property type="entry name" value="RGS_sf"/>
</dbReference>
<dbReference type="PANTHER" id="PTHR39466">
    <property type="entry name" value="RGS DOMAIN-CONTAINING PROTEIN"/>
    <property type="match status" value="1"/>
</dbReference>
<dbReference type="EMBL" id="SGPM01000034">
    <property type="protein sequence ID" value="THH31920.1"/>
    <property type="molecule type" value="Genomic_DNA"/>
</dbReference>
<feature type="region of interest" description="Disordered" evidence="1">
    <location>
        <begin position="526"/>
        <end position="557"/>
    </location>
</feature>
<organism evidence="4 5">
    <name type="scientific">Antrodiella citrinella</name>
    <dbReference type="NCBI Taxonomy" id="2447956"/>
    <lineage>
        <taxon>Eukaryota</taxon>
        <taxon>Fungi</taxon>
        <taxon>Dikarya</taxon>
        <taxon>Basidiomycota</taxon>
        <taxon>Agaricomycotina</taxon>
        <taxon>Agaricomycetes</taxon>
        <taxon>Polyporales</taxon>
        <taxon>Steccherinaceae</taxon>
        <taxon>Antrodiella</taxon>
    </lineage>
</organism>
<keyword evidence="2" id="KW-1133">Transmembrane helix</keyword>
<feature type="domain" description="RGS" evidence="3">
    <location>
        <begin position="159"/>
        <end position="224"/>
    </location>
</feature>
<evidence type="ECO:0000256" key="1">
    <source>
        <dbReference type="SAM" id="MobiDB-lite"/>
    </source>
</evidence>
<feature type="compositionally biased region" description="Low complexity" evidence="1">
    <location>
        <begin position="357"/>
        <end position="385"/>
    </location>
</feature>
<keyword evidence="5" id="KW-1185">Reference proteome</keyword>
<feature type="region of interest" description="Disordered" evidence="1">
    <location>
        <begin position="315"/>
        <end position="398"/>
    </location>
</feature>